<reference evidence="2 3" key="3">
    <citation type="journal article" date="2019" name="Int. J. Syst. Evol. Microbiol.">
        <title>Anaerobacillus isosaccharinicus sp. nov., an alkaliphilic bacterium which degrades isosaccharinic acid.</title>
        <authorList>
            <person name="Bassil N.M."/>
            <person name="Lloyd J.R."/>
        </authorList>
    </citation>
    <scope>NUCLEOTIDE SEQUENCE [LARGE SCALE GENOMIC DNA]</scope>
    <source>
        <strain evidence="2 3">NB2006</strain>
    </source>
</reference>
<dbReference type="Pfam" id="PF13238">
    <property type="entry name" value="AAA_18"/>
    <property type="match status" value="1"/>
</dbReference>
<dbReference type="NCBIfam" id="NF004861">
    <property type="entry name" value="PRK06217.1"/>
    <property type="match status" value="1"/>
</dbReference>
<name>A0A1S2L6J4_9BACI</name>
<keyword evidence="3" id="KW-1185">Reference proteome</keyword>
<evidence type="ECO:0000313" key="3">
    <source>
        <dbReference type="Proteomes" id="UP000180175"/>
    </source>
</evidence>
<protein>
    <submittedName>
        <fullName evidence="2">AAA family ATPase</fullName>
    </submittedName>
</protein>
<organism evidence="1 3">
    <name type="scientific">Anaerobacillus isosaccharinicus</name>
    <dbReference type="NCBI Taxonomy" id="1532552"/>
    <lineage>
        <taxon>Bacteria</taxon>
        <taxon>Bacillati</taxon>
        <taxon>Bacillota</taxon>
        <taxon>Bacilli</taxon>
        <taxon>Bacillales</taxon>
        <taxon>Bacillaceae</taxon>
        <taxon>Anaerobacillus</taxon>
    </lineage>
</organism>
<dbReference type="EMBL" id="LQXD01000167">
    <property type="protein sequence ID" value="OIJ07593.1"/>
    <property type="molecule type" value="Genomic_DNA"/>
</dbReference>
<dbReference type="PRINTS" id="PR01100">
    <property type="entry name" value="SHIKIMTKNASE"/>
</dbReference>
<reference evidence="2" key="4">
    <citation type="submission" date="2020-10" db="EMBL/GenBank/DDBJ databases">
        <authorList>
            <person name="Bassil N.M."/>
            <person name="Lloyd J.R."/>
        </authorList>
    </citation>
    <scope>NUCLEOTIDE SEQUENCE</scope>
    <source>
        <strain evidence="2">NB2006</strain>
    </source>
</reference>
<reference evidence="1 3" key="1">
    <citation type="submission" date="2016-10" db="EMBL/GenBank/DDBJ databases">
        <title>Draft genome sequences of four alkaliphilic bacteria belonging to the Anaerobacillus genus.</title>
        <authorList>
            <person name="Bassil N.M."/>
            <person name="Lloyd J.R."/>
        </authorList>
    </citation>
    <scope>NUCLEOTIDE SEQUENCE [LARGE SCALE GENOMIC DNA]</scope>
    <source>
        <strain evidence="1 3">NB2006</strain>
    </source>
</reference>
<dbReference type="EMBL" id="CP063356">
    <property type="protein sequence ID" value="QOY35397.1"/>
    <property type="molecule type" value="Genomic_DNA"/>
</dbReference>
<evidence type="ECO:0000313" key="1">
    <source>
        <dbReference type="EMBL" id="OIJ07593.1"/>
    </source>
</evidence>
<evidence type="ECO:0000313" key="2">
    <source>
        <dbReference type="EMBL" id="QOY35397.1"/>
    </source>
</evidence>
<accession>A0A1S2L6J4</accession>
<dbReference type="KEGG" id="aia:AWH56_022340"/>
<dbReference type="Proteomes" id="UP000180175">
    <property type="component" value="Chromosome"/>
</dbReference>
<sequence>MAKIHIMGASGSGTSTLGAALSNELGYVQLDTDDYYWKTKYTEAEEISERIKRLTEDFAKDDHWILSGSLCGWGNPLIPYFDLVIFLYVPLEIRLERLQQREFHRYGNEVLPGGGKYEDSKAFLEWASLYDGAGPEVRSKFLHEKWLSELPCPVLRIEGSQTVEERVEIVLDYLRTQKIN</sequence>
<dbReference type="AlphaFoldDB" id="A0A1S2L6J4"/>
<dbReference type="OrthoDB" id="9800332at2"/>
<dbReference type="InterPro" id="IPR027417">
    <property type="entry name" value="P-loop_NTPase"/>
</dbReference>
<dbReference type="Gene3D" id="3.40.50.300">
    <property type="entry name" value="P-loop containing nucleotide triphosphate hydrolases"/>
    <property type="match status" value="1"/>
</dbReference>
<dbReference type="InterPro" id="IPR052922">
    <property type="entry name" value="Cytidylate_Kinase-2"/>
</dbReference>
<dbReference type="SUPFAM" id="SSF52540">
    <property type="entry name" value="P-loop containing nucleoside triphosphate hydrolases"/>
    <property type="match status" value="1"/>
</dbReference>
<proteinExistence type="predicted"/>
<dbReference type="RefSeq" id="WP_071318725.1">
    <property type="nucleotide sequence ID" value="NZ_CP063356.2"/>
</dbReference>
<dbReference type="PANTHER" id="PTHR37816">
    <property type="entry name" value="YALI0E33011P"/>
    <property type="match status" value="1"/>
</dbReference>
<dbReference type="PANTHER" id="PTHR37816:SF2">
    <property type="entry name" value="DNA TOPOLOGY MODULATION PROTEIN FLAR-RELATED PROTEIN"/>
    <property type="match status" value="1"/>
</dbReference>
<reference evidence="2 3" key="2">
    <citation type="journal article" date="2017" name="Genome Announc.">
        <title>Draft Genome Sequences of Four Alkaliphilic Bacteria Belonging to the Anaerobacillus Genus.</title>
        <authorList>
            <person name="Bassil N.M."/>
            <person name="Lloyd J.R."/>
        </authorList>
    </citation>
    <scope>NUCLEOTIDE SEQUENCE [LARGE SCALE GENOMIC DNA]</scope>
    <source>
        <strain evidence="2 3">NB2006</strain>
    </source>
</reference>
<gene>
    <name evidence="2" type="ORF">AWH56_022340</name>
    <name evidence="1" type="ORF">AWH56_19995</name>
</gene>